<dbReference type="HOGENOM" id="CLU_2689089_0_0_1"/>
<dbReference type="AlphaFoldDB" id="U9STS0"/>
<sequence length="74" mass="8618">MTFVIIMVIVKKSVTIWLRVTYLLNKSLKENNVQYNENECISTLSKYGYESLKIILKIYTVPSVTVLVFLKDNN</sequence>
<protein>
    <submittedName>
        <fullName evidence="1">Uncharacterized protein</fullName>
    </submittedName>
</protein>
<reference evidence="1" key="1">
    <citation type="submission" date="2013-07" db="EMBL/GenBank/DDBJ databases">
        <title>The genome of an arbuscular mycorrhizal fungus provides insights into the evolution of the oldest plant symbiosis.</title>
        <authorList>
            <consortium name="DOE Joint Genome Institute"/>
            <person name="Tisserant E."/>
            <person name="Malbreil M."/>
            <person name="Kuo A."/>
            <person name="Kohler A."/>
            <person name="Symeonidi A."/>
            <person name="Balestrini R."/>
            <person name="Charron P."/>
            <person name="Duensing N."/>
            <person name="Frei-dit-Frey N."/>
            <person name="Gianinazzi-Pearson V."/>
            <person name="Gilbert B."/>
            <person name="Handa Y."/>
            <person name="Hijri M."/>
            <person name="Kaul R."/>
            <person name="Kawaguchi M."/>
            <person name="Krajinski F."/>
            <person name="Lammers P."/>
            <person name="Lapierre D."/>
            <person name="Masclaux F.G."/>
            <person name="Murat C."/>
            <person name="Morin E."/>
            <person name="Ndikumana S."/>
            <person name="Pagni M."/>
            <person name="Petitpierre D."/>
            <person name="Requena N."/>
            <person name="Rosikiewicz P."/>
            <person name="Riley R."/>
            <person name="Saito K."/>
            <person name="San Clemente H."/>
            <person name="Shapiro H."/>
            <person name="van Tuinen D."/>
            <person name="Becard G."/>
            <person name="Bonfante P."/>
            <person name="Paszkowski U."/>
            <person name="Shachar-Hill Y."/>
            <person name="Young J.P."/>
            <person name="Sanders I.R."/>
            <person name="Henrissat B."/>
            <person name="Rensing S.A."/>
            <person name="Grigoriev I.V."/>
            <person name="Corradi N."/>
            <person name="Roux C."/>
            <person name="Martin F."/>
        </authorList>
    </citation>
    <scope>NUCLEOTIDE SEQUENCE</scope>
    <source>
        <strain evidence="1">DAOM 197198</strain>
    </source>
</reference>
<accession>U9STS0</accession>
<gene>
    <name evidence="1" type="ORF">GLOINDRAFT_278898</name>
</gene>
<name>U9STS0_RHIID</name>
<dbReference type="EMBL" id="KI298024">
    <property type="protein sequence ID" value="ERZ99358.1"/>
    <property type="molecule type" value="Genomic_DNA"/>
</dbReference>
<evidence type="ECO:0000313" key="1">
    <source>
        <dbReference type="EMBL" id="ERZ99358.1"/>
    </source>
</evidence>
<proteinExistence type="predicted"/>
<organism evidence="1">
    <name type="scientific">Rhizophagus irregularis (strain DAOM 181602 / DAOM 197198 / MUCL 43194)</name>
    <name type="common">Arbuscular mycorrhizal fungus</name>
    <name type="synonym">Glomus intraradices</name>
    <dbReference type="NCBI Taxonomy" id="747089"/>
    <lineage>
        <taxon>Eukaryota</taxon>
        <taxon>Fungi</taxon>
        <taxon>Fungi incertae sedis</taxon>
        <taxon>Mucoromycota</taxon>
        <taxon>Glomeromycotina</taxon>
        <taxon>Glomeromycetes</taxon>
        <taxon>Glomerales</taxon>
        <taxon>Glomeraceae</taxon>
        <taxon>Rhizophagus</taxon>
    </lineage>
</organism>